<feature type="signal peptide" evidence="1">
    <location>
        <begin position="1"/>
        <end position="23"/>
    </location>
</feature>
<accession>K0SXE1</accession>
<dbReference type="PROSITE" id="PS51257">
    <property type="entry name" value="PROKAR_LIPOPROTEIN"/>
    <property type="match status" value="1"/>
</dbReference>
<dbReference type="eggNOG" id="ENOG502SHGT">
    <property type="taxonomic scope" value="Eukaryota"/>
</dbReference>
<evidence type="ECO:0000313" key="3">
    <source>
        <dbReference type="Proteomes" id="UP000266841"/>
    </source>
</evidence>
<evidence type="ECO:0000313" key="2">
    <source>
        <dbReference type="EMBL" id="EJK62917.1"/>
    </source>
</evidence>
<keyword evidence="1" id="KW-0732">Signal</keyword>
<dbReference type="OrthoDB" id="192158at2759"/>
<protein>
    <recommendedName>
        <fullName evidence="4">VWFA domain-containing protein</fullName>
    </recommendedName>
</protein>
<proteinExistence type="predicted"/>
<evidence type="ECO:0008006" key="4">
    <source>
        <dbReference type="Google" id="ProtNLM"/>
    </source>
</evidence>
<sequence>MLLRGIFSLAAVVVAVSCNAAAASTILVDSSGSLTKSTIPTSQNLVALLSSPGTPNLFTNSNTVSIDENIISAPGANLEESGLLGSGIGAAAAASVAGSVILTGVTIADVEAGLDGTRHGRTLAELFSSVLRLGKRSKPTSLIIAVQTDKEASLDSSEVEGCVQEIFDSVAAAIGSLDELDDYFDITSTTVTSSEDVSKIMSSAQSAAKDAAKPQGIFGDIYKQIQKASDDADPTPVAEAILSCNDAYSRASRTSRAKIAAWKHRVSRNLMVNNFGSQAESLLTRTLDMFDRDTMAAAGLTRAGEQRLVIRNKLQSRLEGILESLFDDQMALLEKMTLKRFQLTLLRKMDKDTDVSEFFENNADALRSAAFAFDNTASSLEIPSLSLTKSKAIQDVNGKLNNALLTFPDSPAAKIKAMKKVEAAVSKKQQPKESGGSISAALDLVAMVRPDGFGNLQGFAGYQFGQHSVTVGVHNDADEPSVIAQFGGVRPPFLRVQPKLKLDVEL</sequence>
<dbReference type="OMA" id="FGNLQGF"/>
<feature type="chain" id="PRO_5003840417" description="VWFA domain-containing protein" evidence="1">
    <location>
        <begin position="24"/>
        <end position="506"/>
    </location>
</feature>
<dbReference type="Proteomes" id="UP000266841">
    <property type="component" value="Unassembled WGS sequence"/>
</dbReference>
<comment type="caution">
    <text evidence="2">The sequence shown here is derived from an EMBL/GenBank/DDBJ whole genome shotgun (WGS) entry which is preliminary data.</text>
</comment>
<gene>
    <name evidence="2" type="ORF">THAOC_16454</name>
</gene>
<evidence type="ECO:0000256" key="1">
    <source>
        <dbReference type="SAM" id="SignalP"/>
    </source>
</evidence>
<keyword evidence="3" id="KW-1185">Reference proteome</keyword>
<dbReference type="AlphaFoldDB" id="K0SXE1"/>
<reference evidence="2 3" key="1">
    <citation type="journal article" date="2012" name="Genome Biol.">
        <title>Genome and low-iron response of an oceanic diatom adapted to chronic iron limitation.</title>
        <authorList>
            <person name="Lommer M."/>
            <person name="Specht M."/>
            <person name="Roy A.S."/>
            <person name="Kraemer L."/>
            <person name="Andreson R."/>
            <person name="Gutowska M.A."/>
            <person name="Wolf J."/>
            <person name="Bergner S.V."/>
            <person name="Schilhabel M.B."/>
            <person name="Klostermeier U.C."/>
            <person name="Beiko R.G."/>
            <person name="Rosenstiel P."/>
            <person name="Hippler M."/>
            <person name="Laroche J."/>
        </authorList>
    </citation>
    <scope>NUCLEOTIDE SEQUENCE [LARGE SCALE GENOMIC DNA]</scope>
    <source>
        <strain evidence="2 3">CCMP1005</strain>
    </source>
</reference>
<organism evidence="2 3">
    <name type="scientific">Thalassiosira oceanica</name>
    <name type="common">Marine diatom</name>
    <dbReference type="NCBI Taxonomy" id="159749"/>
    <lineage>
        <taxon>Eukaryota</taxon>
        <taxon>Sar</taxon>
        <taxon>Stramenopiles</taxon>
        <taxon>Ochrophyta</taxon>
        <taxon>Bacillariophyta</taxon>
        <taxon>Coscinodiscophyceae</taxon>
        <taxon>Thalassiosirophycidae</taxon>
        <taxon>Thalassiosirales</taxon>
        <taxon>Thalassiosiraceae</taxon>
        <taxon>Thalassiosira</taxon>
    </lineage>
</organism>
<name>K0SXE1_THAOC</name>
<dbReference type="EMBL" id="AGNL01018541">
    <property type="protein sequence ID" value="EJK62917.1"/>
    <property type="molecule type" value="Genomic_DNA"/>
</dbReference>